<feature type="compositionally biased region" description="Polar residues" evidence="1">
    <location>
        <begin position="193"/>
        <end position="205"/>
    </location>
</feature>
<feature type="region of interest" description="Disordered" evidence="1">
    <location>
        <begin position="26"/>
        <end position="48"/>
    </location>
</feature>
<feature type="compositionally biased region" description="Low complexity" evidence="1">
    <location>
        <begin position="29"/>
        <end position="48"/>
    </location>
</feature>
<feature type="compositionally biased region" description="Low complexity" evidence="1">
    <location>
        <begin position="206"/>
        <end position="219"/>
    </location>
</feature>
<keyword evidence="3" id="KW-1185">Reference proteome</keyword>
<dbReference type="Proteomes" id="UP000246410">
    <property type="component" value="Unassembled WGS sequence"/>
</dbReference>
<gene>
    <name evidence="2" type="ORF">DFR69_103356</name>
</gene>
<dbReference type="EMBL" id="QGTL01000003">
    <property type="protein sequence ID" value="PWV77757.1"/>
    <property type="molecule type" value="Genomic_DNA"/>
</dbReference>
<feature type="region of interest" description="Disordered" evidence="1">
    <location>
        <begin position="184"/>
        <end position="229"/>
    </location>
</feature>
<organism evidence="2 3">
    <name type="scientific">Nocardia neocaledoniensis</name>
    <dbReference type="NCBI Taxonomy" id="236511"/>
    <lineage>
        <taxon>Bacteria</taxon>
        <taxon>Bacillati</taxon>
        <taxon>Actinomycetota</taxon>
        <taxon>Actinomycetes</taxon>
        <taxon>Mycobacteriales</taxon>
        <taxon>Nocardiaceae</taxon>
        <taxon>Nocardia</taxon>
    </lineage>
</organism>
<evidence type="ECO:0000313" key="2">
    <source>
        <dbReference type="EMBL" id="PWV77757.1"/>
    </source>
</evidence>
<dbReference type="AlphaFoldDB" id="A0A317NS10"/>
<feature type="region of interest" description="Disordered" evidence="1">
    <location>
        <begin position="74"/>
        <end position="97"/>
    </location>
</feature>
<evidence type="ECO:0000313" key="3">
    <source>
        <dbReference type="Proteomes" id="UP000246410"/>
    </source>
</evidence>
<sequence>MSYANTSDCSRPNPTPLSILTISARSAMTSPARTPRPASRTRPIPGSSTTIISTTLKALPTRRMSKTFYAKEIRSSPARTRAPTPMARPSTTVGVDNPVAETTASTAHYRPCPRSSAYPGSPLLVGPTTTRTALPTPEAVSRTATSARLPGSAATGWAIPGCQSMRSIRLCMTTSRTWDLAQQLWSPPAGTRETPTASAVTTRTEPLSSKKATPPSSSSHPEHRDRCGGILNLVKHLTRPQHR</sequence>
<name>A0A317NS10_9NOCA</name>
<accession>A0A317NS10</accession>
<comment type="caution">
    <text evidence="2">The sequence shown here is derived from an EMBL/GenBank/DDBJ whole genome shotgun (WGS) entry which is preliminary data.</text>
</comment>
<proteinExistence type="predicted"/>
<protein>
    <submittedName>
        <fullName evidence="2">Uncharacterized protein</fullName>
    </submittedName>
</protein>
<reference evidence="2 3" key="1">
    <citation type="submission" date="2018-05" db="EMBL/GenBank/DDBJ databases">
        <title>Genomic Encyclopedia of Type Strains, Phase IV (KMG-IV): sequencing the most valuable type-strain genomes for metagenomic binning, comparative biology and taxonomic classification.</title>
        <authorList>
            <person name="Goeker M."/>
        </authorList>
    </citation>
    <scope>NUCLEOTIDE SEQUENCE [LARGE SCALE GENOMIC DNA]</scope>
    <source>
        <strain evidence="2 3">DSM 44717</strain>
    </source>
</reference>
<evidence type="ECO:0000256" key="1">
    <source>
        <dbReference type="SAM" id="MobiDB-lite"/>
    </source>
</evidence>